<dbReference type="InterPro" id="IPR052557">
    <property type="entry name" value="CAP/Cytokinesis_protein"/>
</dbReference>
<dbReference type="InterPro" id="IPR002931">
    <property type="entry name" value="Transglutaminase-like"/>
</dbReference>
<dbReference type="PANTHER" id="PTHR46333:SF2">
    <property type="entry name" value="CYTOKINESIS PROTEIN 3"/>
    <property type="match status" value="1"/>
</dbReference>
<dbReference type="AlphaFoldDB" id="A0A7Y2L6Q9"/>
<proteinExistence type="predicted"/>
<dbReference type="SUPFAM" id="SSF54001">
    <property type="entry name" value="Cysteine proteinases"/>
    <property type="match status" value="1"/>
</dbReference>
<evidence type="ECO:0000313" key="3">
    <source>
        <dbReference type="Proteomes" id="UP000529861"/>
    </source>
</evidence>
<sequence length="402" mass="45287">MPRKILLILIVFAIIFALIPIKVHAAGITVTINGQNVVFEQKPIVKDNTTLVPMRAFFEALGAKVDWDWRTKTVTAVRDGISIQLVIGQKIAKINGENYELAVAPQVIDGYTYVPLRFVGEALGDEVVYDNGHIIINSIFSISNITSEKDLYILIKNALENTEEEITFTPGDSYNSLIRKDNSSDEIFSRISDIVELVLSHHPEVGYIKEWTVSVNSYNNVIKKISVKFGYIYPRSEVKKMKDEVNTKAKEIIEQIIKPGMSDIDKAKAIHDYIIKNTKYDYENWLNNTIPPESYTAYGVLIKGMGVCQGYTAAFNLLAQLAGIDSLGVSGTGLNYGVPMPHAWNMVRIDGKISYIDVTWDDPVPDQGDNVIYGYFNITEEQLAKDHSWDKEKFSGKYFDYK</sequence>
<dbReference type="GO" id="GO:0005737">
    <property type="term" value="C:cytoplasm"/>
    <property type="evidence" value="ECO:0007669"/>
    <property type="project" value="TreeGrafter"/>
</dbReference>
<name>A0A7Y2L6Q9_9THEO</name>
<dbReference type="Pfam" id="PF07833">
    <property type="entry name" value="Cu_amine_oxidN1"/>
    <property type="match status" value="1"/>
</dbReference>
<reference evidence="2 3" key="1">
    <citation type="submission" date="2020-04" db="EMBL/GenBank/DDBJ databases">
        <title>Draft genome sequence of Caldanaerobacter sunterraneus. strain 1523vc isolated from Griffin hot spring, Kamchatka, Russia.</title>
        <authorList>
            <person name="Toshchakov S.V."/>
            <person name="Podosokorskaya O.A."/>
            <person name="Kublanov I.V."/>
            <person name="Korzhenkov A."/>
            <person name="Patrushev M.V."/>
        </authorList>
    </citation>
    <scope>NUCLEOTIDE SEQUENCE [LARGE SCALE GENOMIC DNA]</scope>
    <source>
        <strain evidence="2 3">1523vc</strain>
    </source>
</reference>
<evidence type="ECO:0000259" key="1">
    <source>
        <dbReference type="SMART" id="SM00460"/>
    </source>
</evidence>
<dbReference type="SUPFAM" id="SSF55383">
    <property type="entry name" value="Copper amine oxidase, domain N"/>
    <property type="match status" value="1"/>
</dbReference>
<gene>
    <name evidence="2" type="ORF">HKI81_03645</name>
</gene>
<protein>
    <submittedName>
        <fullName evidence="2">Copper amine oxidase</fullName>
    </submittedName>
</protein>
<dbReference type="RefSeq" id="WP_170270539.1">
    <property type="nucleotide sequence ID" value="NZ_JABEQB010000007.1"/>
</dbReference>
<accession>A0A7Y2L6Q9</accession>
<comment type="caution">
    <text evidence="2">The sequence shown here is derived from an EMBL/GenBank/DDBJ whole genome shotgun (WGS) entry which is preliminary data.</text>
</comment>
<dbReference type="Gene3D" id="3.30.457.10">
    <property type="entry name" value="Copper amine oxidase-like, N-terminal domain"/>
    <property type="match status" value="1"/>
</dbReference>
<dbReference type="Proteomes" id="UP000529861">
    <property type="component" value="Unassembled WGS sequence"/>
</dbReference>
<dbReference type="InterPro" id="IPR036582">
    <property type="entry name" value="Mao_N_sf"/>
</dbReference>
<dbReference type="SMART" id="SM00460">
    <property type="entry name" value="TGc"/>
    <property type="match status" value="1"/>
</dbReference>
<evidence type="ECO:0000313" key="2">
    <source>
        <dbReference type="EMBL" id="NNG66330.1"/>
    </source>
</evidence>
<organism evidence="2 3">
    <name type="scientific">Caldanaerobacter subterraneus</name>
    <dbReference type="NCBI Taxonomy" id="911092"/>
    <lineage>
        <taxon>Bacteria</taxon>
        <taxon>Bacillati</taxon>
        <taxon>Bacillota</taxon>
        <taxon>Clostridia</taxon>
        <taxon>Thermoanaerobacterales</taxon>
        <taxon>Thermoanaerobacteraceae</taxon>
        <taxon>Caldanaerobacter</taxon>
    </lineage>
</organism>
<dbReference type="Gene3D" id="3.10.620.30">
    <property type="match status" value="1"/>
</dbReference>
<dbReference type="InterPro" id="IPR012854">
    <property type="entry name" value="Cu_amine_oxidase-like_N"/>
</dbReference>
<dbReference type="EMBL" id="JABEQB010000007">
    <property type="protein sequence ID" value="NNG66330.1"/>
    <property type="molecule type" value="Genomic_DNA"/>
</dbReference>
<feature type="domain" description="Transglutaminase-like" evidence="1">
    <location>
        <begin position="300"/>
        <end position="360"/>
    </location>
</feature>
<dbReference type="Pfam" id="PF01841">
    <property type="entry name" value="Transglut_core"/>
    <property type="match status" value="1"/>
</dbReference>
<dbReference type="InterPro" id="IPR038765">
    <property type="entry name" value="Papain-like_cys_pep_sf"/>
</dbReference>
<dbReference type="PANTHER" id="PTHR46333">
    <property type="entry name" value="CYTOKINESIS PROTEIN 3"/>
    <property type="match status" value="1"/>
</dbReference>